<feature type="region of interest" description="Disordered" evidence="1">
    <location>
        <begin position="252"/>
        <end position="283"/>
    </location>
</feature>
<dbReference type="AlphaFoldDB" id="A0A1G6J3B5"/>
<keyword evidence="5" id="KW-1185">Reference proteome</keyword>
<evidence type="ECO:0000256" key="1">
    <source>
        <dbReference type="SAM" id="MobiDB-lite"/>
    </source>
</evidence>
<keyword evidence="2" id="KW-0472">Membrane</keyword>
<dbReference type="Proteomes" id="UP000199387">
    <property type="component" value="Unassembled WGS sequence"/>
</dbReference>
<evidence type="ECO:0000313" key="5">
    <source>
        <dbReference type="Proteomes" id="UP000199387"/>
    </source>
</evidence>
<protein>
    <submittedName>
        <fullName evidence="4">Helix-turn-helix domain-containing protein</fullName>
    </submittedName>
</protein>
<dbReference type="RefSeq" id="WP_091566604.1">
    <property type="nucleotide sequence ID" value="NZ_FMZA01000003.1"/>
</dbReference>
<feature type="compositionally biased region" description="Polar residues" evidence="1">
    <location>
        <begin position="168"/>
        <end position="179"/>
    </location>
</feature>
<dbReference type="Pfam" id="PF13413">
    <property type="entry name" value="HTH_25"/>
    <property type="match status" value="1"/>
</dbReference>
<evidence type="ECO:0000256" key="2">
    <source>
        <dbReference type="SAM" id="Phobius"/>
    </source>
</evidence>
<dbReference type="InterPro" id="IPR001387">
    <property type="entry name" value="Cro/C1-type_HTH"/>
</dbReference>
<keyword evidence="2" id="KW-1133">Transmembrane helix</keyword>
<evidence type="ECO:0000313" key="4">
    <source>
        <dbReference type="EMBL" id="SDC13149.1"/>
    </source>
</evidence>
<feature type="transmembrane region" description="Helical" evidence="2">
    <location>
        <begin position="229"/>
        <end position="250"/>
    </location>
</feature>
<dbReference type="SUPFAM" id="SSF47413">
    <property type="entry name" value="lambda repressor-like DNA-binding domains"/>
    <property type="match status" value="1"/>
</dbReference>
<dbReference type="PANTHER" id="PTHR34475">
    <property type="match status" value="1"/>
</dbReference>
<feature type="compositionally biased region" description="Polar residues" evidence="1">
    <location>
        <begin position="137"/>
        <end position="160"/>
    </location>
</feature>
<feature type="compositionally biased region" description="Polar residues" evidence="1">
    <location>
        <begin position="252"/>
        <end position="265"/>
    </location>
</feature>
<feature type="compositionally biased region" description="Polar residues" evidence="1">
    <location>
        <begin position="193"/>
        <end position="202"/>
    </location>
</feature>
<dbReference type="GO" id="GO:0003677">
    <property type="term" value="F:DNA binding"/>
    <property type="evidence" value="ECO:0007669"/>
    <property type="project" value="InterPro"/>
</dbReference>
<feature type="compositionally biased region" description="Basic and acidic residues" evidence="1">
    <location>
        <begin position="270"/>
        <end position="282"/>
    </location>
</feature>
<dbReference type="STRING" id="1236220.SAMN04488112_103160"/>
<evidence type="ECO:0000259" key="3">
    <source>
        <dbReference type="SMART" id="SM00530"/>
    </source>
</evidence>
<feature type="compositionally biased region" description="Basic and acidic residues" evidence="1">
    <location>
        <begin position="206"/>
        <end position="221"/>
    </location>
</feature>
<organism evidence="4 5">
    <name type="scientific">Melghirimyces thermohalophilus</name>
    <dbReference type="NCBI Taxonomy" id="1236220"/>
    <lineage>
        <taxon>Bacteria</taxon>
        <taxon>Bacillati</taxon>
        <taxon>Bacillota</taxon>
        <taxon>Bacilli</taxon>
        <taxon>Bacillales</taxon>
        <taxon>Thermoactinomycetaceae</taxon>
        <taxon>Melghirimyces</taxon>
    </lineage>
</organism>
<keyword evidence="2" id="KW-0812">Transmembrane</keyword>
<name>A0A1G6J3B5_9BACL</name>
<dbReference type="InterPro" id="IPR050400">
    <property type="entry name" value="Bact_Cytoskel_RodZ"/>
</dbReference>
<feature type="region of interest" description="Disordered" evidence="1">
    <location>
        <begin position="79"/>
        <end position="226"/>
    </location>
</feature>
<feature type="domain" description="HTH cro/C1-type" evidence="3">
    <location>
        <begin position="7"/>
        <end position="63"/>
    </location>
</feature>
<dbReference type="SMART" id="SM00530">
    <property type="entry name" value="HTH_XRE"/>
    <property type="match status" value="1"/>
</dbReference>
<feature type="compositionally biased region" description="Polar residues" evidence="1">
    <location>
        <begin position="83"/>
        <end position="93"/>
    </location>
</feature>
<proteinExistence type="predicted"/>
<gene>
    <name evidence="4" type="ORF">SAMN04488112_103160</name>
</gene>
<dbReference type="Gene3D" id="1.10.260.40">
    <property type="entry name" value="lambda repressor-like DNA-binding domains"/>
    <property type="match status" value="1"/>
</dbReference>
<reference evidence="4 5" key="1">
    <citation type="submission" date="2016-10" db="EMBL/GenBank/DDBJ databases">
        <authorList>
            <person name="de Groot N.N."/>
        </authorList>
    </citation>
    <scope>NUCLEOTIDE SEQUENCE [LARGE SCALE GENOMIC DNA]</scope>
    <source>
        <strain evidence="4 5">DSM 45514</strain>
    </source>
</reference>
<dbReference type="PANTHER" id="PTHR34475:SF1">
    <property type="entry name" value="CYTOSKELETON PROTEIN RODZ"/>
    <property type="match status" value="1"/>
</dbReference>
<sequence length="390" mass="43222">MSGIGNRLKETRENKGLSLEQVQQNTKIHIEYLRALEQEQFNSLPSPFYVRAFLRTYAHSLELDAQPLLDRYERLSAAGRVQGRQSSSANHATQGRERVGGMRQRRPMQQSPRLGRTYSPRSQRMAPPSPYGRSASAFANENQQSRQQTNPLSQQGTSRFRTIPPRQAQPSVSQSTQRYQPPVTPPGETGTGSQQNLQQTLTPRKVSQEIKRGMAEGDGRPKKSGASKWMVRVAAIGALLLVSIGGYTVITTGSDDNQVAKNEQPQDGGASDKADTTDKAEADALDAPTLTKVETGEELEGDLYVLENADKLKVEIKASKGDTNINVGSKVNQVEDSYEISAGEQRTLSYDKFVWFRLTKPSNTQIKVNGDEIDTLAQDVPRSYRIQLKK</sequence>
<accession>A0A1G6J3B5</accession>
<dbReference type="EMBL" id="FMZA01000003">
    <property type="protein sequence ID" value="SDC13149.1"/>
    <property type="molecule type" value="Genomic_DNA"/>
</dbReference>
<dbReference type="CDD" id="cd00093">
    <property type="entry name" value="HTH_XRE"/>
    <property type="match status" value="1"/>
</dbReference>
<dbReference type="InterPro" id="IPR010982">
    <property type="entry name" value="Lambda_DNA-bd_dom_sf"/>
</dbReference>
<dbReference type="OrthoDB" id="9797543at2"/>